<comment type="subcellular location">
    <subcellularLocation>
        <location evidence="1">Nucleus</location>
    </subcellularLocation>
</comment>
<keyword evidence="4" id="KW-0539">Nucleus</keyword>
<dbReference type="GO" id="GO:0046983">
    <property type="term" value="F:protein dimerization activity"/>
    <property type="evidence" value="ECO:0007669"/>
    <property type="project" value="InterPro"/>
</dbReference>
<dbReference type="Pfam" id="PF23173">
    <property type="entry name" value="bHLH_SAC51"/>
    <property type="match status" value="1"/>
</dbReference>
<evidence type="ECO:0000256" key="5">
    <source>
        <dbReference type="SAM" id="MobiDB-lite"/>
    </source>
</evidence>
<protein>
    <recommendedName>
        <fullName evidence="6">BHLH domain-containing protein</fullName>
    </recommendedName>
</protein>
<dbReference type="AlphaFoldDB" id="A0AAD3SU22"/>
<dbReference type="EMBL" id="BSYO01000018">
    <property type="protein sequence ID" value="GMH17900.1"/>
    <property type="molecule type" value="Genomic_DNA"/>
</dbReference>
<evidence type="ECO:0000313" key="7">
    <source>
        <dbReference type="EMBL" id="GMH17900.1"/>
    </source>
</evidence>
<feature type="region of interest" description="Disordered" evidence="5">
    <location>
        <begin position="198"/>
        <end position="261"/>
    </location>
</feature>
<proteinExistence type="predicted"/>
<evidence type="ECO:0000256" key="4">
    <source>
        <dbReference type="ARBA" id="ARBA00023242"/>
    </source>
</evidence>
<feature type="domain" description="BHLH" evidence="6">
    <location>
        <begin position="297"/>
        <end position="346"/>
    </location>
</feature>
<organism evidence="7 8">
    <name type="scientific">Nepenthes gracilis</name>
    <name type="common">Slender pitcher plant</name>
    <dbReference type="NCBI Taxonomy" id="150966"/>
    <lineage>
        <taxon>Eukaryota</taxon>
        <taxon>Viridiplantae</taxon>
        <taxon>Streptophyta</taxon>
        <taxon>Embryophyta</taxon>
        <taxon>Tracheophyta</taxon>
        <taxon>Spermatophyta</taxon>
        <taxon>Magnoliopsida</taxon>
        <taxon>eudicotyledons</taxon>
        <taxon>Gunneridae</taxon>
        <taxon>Pentapetalae</taxon>
        <taxon>Caryophyllales</taxon>
        <taxon>Nepenthaceae</taxon>
        <taxon>Nepenthes</taxon>
    </lineage>
</organism>
<keyword evidence="3" id="KW-0804">Transcription</keyword>
<keyword evidence="8" id="KW-1185">Reference proteome</keyword>
<comment type="caution">
    <text evidence="7">The sequence shown here is derived from an EMBL/GenBank/DDBJ whole genome shotgun (WGS) entry which is preliminary data.</text>
</comment>
<gene>
    <name evidence="7" type="ORF">Nepgr_019741</name>
</gene>
<evidence type="ECO:0000313" key="8">
    <source>
        <dbReference type="Proteomes" id="UP001279734"/>
    </source>
</evidence>
<dbReference type="Proteomes" id="UP001279734">
    <property type="component" value="Unassembled WGS sequence"/>
</dbReference>
<evidence type="ECO:0000256" key="1">
    <source>
        <dbReference type="ARBA" id="ARBA00004123"/>
    </source>
</evidence>
<dbReference type="PANTHER" id="PTHR36066:SF8">
    <property type="entry name" value="TRANSCRIPTION FACTOR SAC51"/>
    <property type="match status" value="1"/>
</dbReference>
<feature type="compositionally biased region" description="Acidic residues" evidence="5">
    <location>
        <begin position="199"/>
        <end position="220"/>
    </location>
</feature>
<keyword evidence="2" id="KW-0805">Transcription regulation</keyword>
<dbReference type="InterPro" id="IPR011598">
    <property type="entry name" value="bHLH_dom"/>
</dbReference>
<dbReference type="SUPFAM" id="SSF47459">
    <property type="entry name" value="HLH, helix-loop-helix DNA-binding domain"/>
    <property type="match status" value="1"/>
</dbReference>
<dbReference type="PANTHER" id="PTHR36066">
    <property type="entry name" value="TRANSCRIPTION FACTOR BHLH145"/>
    <property type="match status" value="1"/>
</dbReference>
<evidence type="ECO:0000256" key="2">
    <source>
        <dbReference type="ARBA" id="ARBA00023015"/>
    </source>
</evidence>
<dbReference type="InterPro" id="IPR036638">
    <property type="entry name" value="HLH_DNA-bd_sf"/>
</dbReference>
<reference evidence="7" key="1">
    <citation type="submission" date="2023-05" db="EMBL/GenBank/DDBJ databases">
        <title>Nepenthes gracilis genome sequencing.</title>
        <authorList>
            <person name="Fukushima K."/>
        </authorList>
    </citation>
    <scope>NUCLEOTIDE SEQUENCE</scope>
    <source>
        <strain evidence="7">SING2019-196</strain>
    </source>
</reference>
<dbReference type="GO" id="GO:0005634">
    <property type="term" value="C:nucleus"/>
    <property type="evidence" value="ECO:0007669"/>
    <property type="project" value="UniProtKB-SubCell"/>
</dbReference>
<name>A0AAD3SU22_NEPGR</name>
<dbReference type="PROSITE" id="PS50888">
    <property type="entry name" value="BHLH"/>
    <property type="match status" value="1"/>
</dbReference>
<sequence>MVKANGSWIFPQYSVQKSSNLSCMIAHFEPKQHEFLPVYTDPCLISANVGLNGYGISGLPDRGRVLDAHGLSGQSVPHLQSPFLTPNPFLNEKQFLLTSGLDGDAASSPQQKRFLIFDQSGVGTRLILSSLCSPAQNAIAAARKLTCKHKSPMEGLVVKPEHNCPEMPILNEELHENHMVAEGSDSHEDTEEINALLYSDDEDIDCDDDTYNGEDDDDDVVSTGRSPLAVEEDCRKQEQLRDDGTDEVASPGGSSKRWKALNGRNCKSPLKGAARLVRPHALYDEENGVDFNCSVGKEMSPIVGSKRLRKDKIHDSLRVLQSIIPGAKGKDPFLVLDEAISYLKFLKSEANAISVKDPETSSCYWLLN</sequence>
<feature type="compositionally biased region" description="Basic and acidic residues" evidence="5">
    <location>
        <begin position="232"/>
        <end position="243"/>
    </location>
</feature>
<evidence type="ECO:0000256" key="3">
    <source>
        <dbReference type="ARBA" id="ARBA00023163"/>
    </source>
</evidence>
<accession>A0AAD3SU22</accession>
<dbReference type="InterPro" id="IPR037546">
    <property type="entry name" value="SAC51-like"/>
</dbReference>
<evidence type="ECO:0000259" key="6">
    <source>
        <dbReference type="PROSITE" id="PS50888"/>
    </source>
</evidence>